<evidence type="ECO:0008006" key="4">
    <source>
        <dbReference type="Google" id="ProtNLM"/>
    </source>
</evidence>
<organism evidence="2 3">
    <name type="scientific">Armillaria ostoyae</name>
    <name type="common">Armillaria root rot fungus</name>
    <dbReference type="NCBI Taxonomy" id="47428"/>
    <lineage>
        <taxon>Eukaryota</taxon>
        <taxon>Fungi</taxon>
        <taxon>Dikarya</taxon>
        <taxon>Basidiomycota</taxon>
        <taxon>Agaricomycotina</taxon>
        <taxon>Agaricomycetes</taxon>
        <taxon>Agaricomycetidae</taxon>
        <taxon>Agaricales</taxon>
        <taxon>Marasmiineae</taxon>
        <taxon>Physalacriaceae</taxon>
        <taxon>Armillaria</taxon>
    </lineage>
</organism>
<gene>
    <name evidence="2" type="ORF">ARMOST_03224</name>
</gene>
<protein>
    <recommendedName>
        <fullName evidence="4">Retrotransposon gag domain-containing protein</fullName>
    </recommendedName>
</protein>
<feature type="compositionally biased region" description="Low complexity" evidence="1">
    <location>
        <begin position="8"/>
        <end position="23"/>
    </location>
</feature>
<dbReference type="EMBL" id="FUEG01000002">
    <property type="protein sequence ID" value="SJK99913.1"/>
    <property type="molecule type" value="Genomic_DNA"/>
</dbReference>
<evidence type="ECO:0000313" key="3">
    <source>
        <dbReference type="Proteomes" id="UP000219338"/>
    </source>
</evidence>
<keyword evidence="3" id="KW-1185">Reference proteome</keyword>
<dbReference type="AlphaFoldDB" id="A0A284QU15"/>
<sequence length="325" mass="36992">MTTPHLDPSPLSETEETATPSTPMALTLSGPYSPLSIERFSAPTAPKPGRYDNGMSRPDTTSLKTTGPSWTGTWPYTVATQLSDQAWMPRSPQEYLPTGSKHSMAWHPGQSYMGNIAYEQDRSSATWNVPYETSRNEKMPVPAWMDPAYNDFNHFEYDEGTFGDPQSYREATWSSPPKDITWGNTPSHLQPFPDSLPDCQCQQREEASRLPTSAQLATPSIREGGPMKVAFAAFYFEGLTKNWWVHKRQEFWSNSDWDGESAHFRYLSWQEFVGLLTAQFHDPTIEEVYEKRMFNLWMSKGPAITYFQKLEIEAKKAGRRGDDQA</sequence>
<reference evidence="3" key="1">
    <citation type="journal article" date="2017" name="Nat. Ecol. Evol.">
        <title>Genome expansion and lineage-specific genetic innovations in the forest pathogenic fungi Armillaria.</title>
        <authorList>
            <person name="Sipos G."/>
            <person name="Prasanna A.N."/>
            <person name="Walter M.C."/>
            <person name="O'Connor E."/>
            <person name="Balint B."/>
            <person name="Krizsan K."/>
            <person name="Kiss B."/>
            <person name="Hess J."/>
            <person name="Varga T."/>
            <person name="Slot J."/>
            <person name="Riley R."/>
            <person name="Boka B."/>
            <person name="Rigling D."/>
            <person name="Barry K."/>
            <person name="Lee J."/>
            <person name="Mihaltcheva S."/>
            <person name="LaButti K."/>
            <person name="Lipzen A."/>
            <person name="Waldron R."/>
            <person name="Moloney N.M."/>
            <person name="Sperisen C."/>
            <person name="Kredics L."/>
            <person name="Vagvoelgyi C."/>
            <person name="Patrignani A."/>
            <person name="Fitzpatrick D."/>
            <person name="Nagy I."/>
            <person name="Doyle S."/>
            <person name="Anderson J.B."/>
            <person name="Grigoriev I.V."/>
            <person name="Gueldener U."/>
            <person name="Muensterkoetter M."/>
            <person name="Nagy L.G."/>
        </authorList>
    </citation>
    <scope>NUCLEOTIDE SEQUENCE [LARGE SCALE GENOMIC DNA]</scope>
    <source>
        <strain evidence="3">C18/9</strain>
    </source>
</reference>
<dbReference type="OrthoDB" id="3118617at2759"/>
<feature type="region of interest" description="Disordered" evidence="1">
    <location>
        <begin position="1"/>
        <end position="70"/>
    </location>
</feature>
<name>A0A284QU15_ARMOS</name>
<dbReference type="Proteomes" id="UP000219338">
    <property type="component" value="Unassembled WGS sequence"/>
</dbReference>
<evidence type="ECO:0000256" key="1">
    <source>
        <dbReference type="SAM" id="MobiDB-lite"/>
    </source>
</evidence>
<evidence type="ECO:0000313" key="2">
    <source>
        <dbReference type="EMBL" id="SJK99913.1"/>
    </source>
</evidence>
<feature type="compositionally biased region" description="Polar residues" evidence="1">
    <location>
        <begin position="58"/>
        <end position="70"/>
    </location>
</feature>
<proteinExistence type="predicted"/>
<accession>A0A284QU15</accession>